<dbReference type="EMBL" id="VSSQ01001791">
    <property type="protein sequence ID" value="MPM11145.1"/>
    <property type="molecule type" value="Genomic_DNA"/>
</dbReference>
<evidence type="ECO:0000313" key="2">
    <source>
        <dbReference type="EMBL" id="MPM11145.1"/>
    </source>
</evidence>
<accession>A0A644X4S2</accession>
<sequence length="131" mass="13804">MPQEQHGTAERGVLRFPAAGKVQGDGQGRALGSPGKEGAQRHDEPLAGEHAQQEEQPGKKIAVPEDFSPLKAQFHNRQAGASYAEPKKGQSRGAPAGRGQVFRDVALHPDADADLVRPVENGANKQGASRG</sequence>
<feature type="compositionally biased region" description="Basic and acidic residues" evidence="1">
    <location>
        <begin position="38"/>
        <end position="58"/>
    </location>
</feature>
<name>A0A644X4S2_9ZZZZ</name>
<proteinExistence type="predicted"/>
<evidence type="ECO:0000256" key="1">
    <source>
        <dbReference type="SAM" id="MobiDB-lite"/>
    </source>
</evidence>
<reference evidence="2" key="1">
    <citation type="submission" date="2019-08" db="EMBL/GenBank/DDBJ databases">
        <authorList>
            <person name="Kucharzyk K."/>
            <person name="Murdoch R.W."/>
            <person name="Higgins S."/>
            <person name="Loffler F."/>
        </authorList>
    </citation>
    <scope>NUCLEOTIDE SEQUENCE</scope>
</reference>
<dbReference type="AlphaFoldDB" id="A0A644X4S2"/>
<feature type="compositionally biased region" description="Basic and acidic residues" evidence="1">
    <location>
        <begin position="105"/>
        <end position="117"/>
    </location>
</feature>
<feature type="region of interest" description="Disordered" evidence="1">
    <location>
        <begin position="1"/>
        <end position="131"/>
    </location>
</feature>
<protein>
    <submittedName>
        <fullName evidence="2">Uncharacterized protein</fullName>
    </submittedName>
</protein>
<organism evidence="2">
    <name type="scientific">bioreactor metagenome</name>
    <dbReference type="NCBI Taxonomy" id="1076179"/>
    <lineage>
        <taxon>unclassified sequences</taxon>
        <taxon>metagenomes</taxon>
        <taxon>ecological metagenomes</taxon>
    </lineage>
</organism>
<gene>
    <name evidence="2" type="ORF">SDC9_57484</name>
</gene>
<comment type="caution">
    <text evidence="2">The sequence shown here is derived from an EMBL/GenBank/DDBJ whole genome shotgun (WGS) entry which is preliminary data.</text>
</comment>